<evidence type="ECO:0000256" key="8">
    <source>
        <dbReference type="ARBA" id="ARBA00023049"/>
    </source>
</evidence>
<dbReference type="GO" id="GO:0046872">
    <property type="term" value="F:metal ion binding"/>
    <property type="evidence" value="ECO:0007669"/>
    <property type="project" value="UniProtKB-UniRule"/>
</dbReference>
<keyword evidence="3 10" id="KW-0645">Protease</keyword>
<dbReference type="InterPro" id="IPR045090">
    <property type="entry name" value="Pept_M3A_M3B"/>
</dbReference>
<keyword evidence="8 10" id="KW-0482">Metalloprotease</keyword>
<protein>
    <submittedName>
        <fullName evidence="12">Peptidase M3A/M3B</fullName>
    </submittedName>
</protein>
<accession>A0A1R3ITD0</accession>
<dbReference type="FunFam" id="3.40.390.10:FF:000019">
    <property type="entry name" value="Mitochondrial intermediate peptidase, mitochondrial"/>
    <property type="match status" value="1"/>
</dbReference>
<keyword evidence="7" id="KW-0809">Transit peptide</keyword>
<evidence type="ECO:0000256" key="2">
    <source>
        <dbReference type="ARBA" id="ARBA00006040"/>
    </source>
</evidence>
<dbReference type="STRING" id="210143.A0A1R3ITD0"/>
<dbReference type="OrthoDB" id="17530at2759"/>
<evidence type="ECO:0000256" key="9">
    <source>
        <dbReference type="ARBA" id="ARBA00023128"/>
    </source>
</evidence>
<dbReference type="Proteomes" id="UP000188268">
    <property type="component" value="Unassembled WGS sequence"/>
</dbReference>
<dbReference type="CDD" id="cd06457">
    <property type="entry name" value="M3A_MIP"/>
    <property type="match status" value="1"/>
</dbReference>
<dbReference type="Pfam" id="PF01432">
    <property type="entry name" value="Peptidase_M3"/>
    <property type="match status" value="1"/>
</dbReference>
<dbReference type="InterPro" id="IPR001567">
    <property type="entry name" value="Pept_M3A_M3B_dom"/>
</dbReference>
<dbReference type="GO" id="GO:0005739">
    <property type="term" value="C:mitochondrion"/>
    <property type="evidence" value="ECO:0007669"/>
    <property type="project" value="UniProtKB-SubCell"/>
</dbReference>
<evidence type="ECO:0000259" key="11">
    <source>
        <dbReference type="Pfam" id="PF01432"/>
    </source>
</evidence>
<comment type="subcellular location">
    <subcellularLocation>
        <location evidence="1">Mitochondrion</location>
    </subcellularLocation>
</comment>
<comment type="cofactor">
    <cofactor evidence="10">
        <name>Zn(2+)</name>
        <dbReference type="ChEBI" id="CHEBI:29105"/>
    </cofactor>
    <text evidence="10">Binds 1 zinc ion.</text>
</comment>
<keyword evidence="9" id="KW-0496">Mitochondrion</keyword>
<dbReference type="SUPFAM" id="SSF55486">
    <property type="entry name" value="Metalloproteases ('zincins'), catalytic domain"/>
    <property type="match status" value="1"/>
</dbReference>
<comment type="similarity">
    <text evidence="2 10">Belongs to the peptidase M3 family.</text>
</comment>
<feature type="domain" description="Peptidase M3A/M3B catalytic" evidence="11">
    <location>
        <begin position="248"/>
        <end position="678"/>
    </location>
</feature>
<evidence type="ECO:0000256" key="4">
    <source>
        <dbReference type="ARBA" id="ARBA00022723"/>
    </source>
</evidence>
<evidence type="ECO:0000256" key="10">
    <source>
        <dbReference type="RuleBase" id="RU003435"/>
    </source>
</evidence>
<evidence type="ECO:0000313" key="13">
    <source>
        <dbReference type="Proteomes" id="UP000188268"/>
    </source>
</evidence>
<keyword evidence="13" id="KW-1185">Reference proteome</keyword>
<dbReference type="InterPro" id="IPR033851">
    <property type="entry name" value="M3A_MIP"/>
</dbReference>
<evidence type="ECO:0000313" key="12">
    <source>
        <dbReference type="EMBL" id="OMO85833.1"/>
    </source>
</evidence>
<evidence type="ECO:0000256" key="1">
    <source>
        <dbReference type="ARBA" id="ARBA00004173"/>
    </source>
</evidence>
<dbReference type="OMA" id="ALMFEYM"/>
<reference evidence="12 13" key="1">
    <citation type="submission" date="2013-09" db="EMBL/GenBank/DDBJ databases">
        <title>Corchorus capsularis genome sequencing.</title>
        <authorList>
            <person name="Alam M."/>
            <person name="Haque M.S."/>
            <person name="Islam M.S."/>
            <person name="Emdad E.M."/>
            <person name="Islam M.M."/>
            <person name="Ahmed B."/>
            <person name="Halim A."/>
            <person name="Hossen Q.M.M."/>
            <person name="Hossain M.Z."/>
            <person name="Ahmed R."/>
            <person name="Khan M.M."/>
            <person name="Islam R."/>
            <person name="Rashid M.M."/>
            <person name="Khan S.A."/>
            <person name="Rahman M.S."/>
            <person name="Alam M."/>
        </authorList>
    </citation>
    <scope>NUCLEOTIDE SEQUENCE [LARGE SCALE GENOMIC DNA]</scope>
    <source>
        <strain evidence="13">cv. CVL-1</strain>
        <tissue evidence="12">Whole seedling</tissue>
    </source>
</reference>
<proteinExistence type="inferred from homology"/>
<keyword evidence="4 10" id="KW-0479">Metal-binding</keyword>
<keyword evidence="6 10" id="KW-0862">Zinc</keyword>
<dbReference type="InterPro" id="IPR024077">
    <property type="entry name" value="Neurolysin/TOP_dom2"/>
</dbReference>
<comment type="caution">
    <text evidence="12">The sequence shown here is derived from an EMBL/GenBank/DDBJ whole genome shotgun (WGS) entry which is preliminary data.</text>
</comment>
<dbReference type="EMBL" id="AWWV01009549">
    <property type="protein sequence ID" value="OMO85833.1"/>
    <property type="molecule type" value="Genomic_DNA"/>
</dbReference>
<dbReference type="PANTHER" id="PTHR11804:SF79">
    <property type="entry name" value="MITOCHONDRIAL INTERMEDIATE PEPTIDASE"/>
    <property type="match status" value="1"/>
</dbReference>
<dbReference type="Gene3D" id="3.40.390.10">
    <property type="entry name" value="Collagenase (Catalytic Domain)"/>
    <property type="match status" value="1"/>
</dbReference>
<dbReference type="GO" id="GO:0006518">
    <property type="term" value="P:peptide metabolic process"/>
    <property type="evidence" value="ECO:0007669"/>
    <property type="project" value="TreeGrafter"/>
</dbReference>
<evidence type="ECO:0000256" key="6">
    <source>
        <dbReference type="ARBA" id="ARBA00022833"/>
    </source>
</evidence>
<keyword evidence="5 10" id="KW-0378">Hydrolase</keyword>
<evidence type="ECO:0000256" key="7">
    <source>
        <dbReference type="ARBA" id="ARBA00022946"/>
    </source>
</evidence>
<sequence>MWNVIGRRSSKSHLKRLFKPFINHRHFRTRAVDRKDESPTGLYGFDYLKSPKGFRRFVDDAIERSGELVDYISGMPSPAETIRAMDEISDTVCTVVDSAEFCRQTHPVREFVEEANKASMRINEYLHFLNTNHTLYNVVKKAEQDGHLLTEEARRAAQYLRIDFEKGGIHLPSGKLDSVNQLNLNTLQLCREYSENIIIDPGHVDVFPASRIPIPIQHLLKPIYNDQQEKGFRIITEPHTLSSVLQWTKDDQVRKMTYLKGNSVPHANHEVLDKLITSRHELAQIMGCKSYAEFVMNLNMASSPEVLVSFLLEMSNMVKPKADEEFGIIRNLKRDICGQTSVDLEPWDEAYYTAMLRSSAYSLNSSVVASYFSLPQCIEGLKLLVESLFGAKFDSVPMAPGESWHPDVLKMCLHHPEEGDLGYLYLDLYSRKGKYPGCATFAIKGGRKISDTEYQVPVMALVFNFSKSRDSSTVRLNHSELETLFHEFGHALHALLSRTDYQHFSGTRVALDFAETPSNLFEYYAQDYRVLRKFARHYSTGEVIPENLVKSLNGAREMFAATELQRQIIFALVDQTLFGEQSAVPRNTSSIVSDLKRQHCSGKHVEGTHMQLRFSHFITYGAGYYSYLYAKCFAATIWKKLCQEDPLSPATGAALRTKLLQHGGAKAPADILTDLVGDGIIKYHNGGIVPDTTSYLEEVKLLD</sequence>
<organism evidence="12 13">
    <name type="scientific">Corchorus capsularis</name>
    <name type="common">Jute</name>
    <dbReference type="NCBI Taxonomy" id="210143"/>
    <lineage>
        <taxon>Eukaryota</taxon>
        <taxon>Viridiplantae</taxon>
        <taxon>Streptophyta</taxon>
        <taxon>Embryophyta</taxon>
        <taxon>Tracheophyta</taxon>
        <taxon>Spermatophyta</taxon>
        <taxon>Magnoliopsida</taxon>
        <taxon>eudicotyledons</taxon>
        <taxon>Gunneridae</taxon>
        <taxon>Pentapetalae</taxon>
        <taxon>rosids</taxon>
        <taxon>malvids</taxon>
        <taxon>Malvales</taxon>
        <taxon>Malvaceae</taxon>
        <taxon>Grewioideae</taxon>
        <taxon>Apeibeae</taxon>
        <taxon>Corchorus</taxon>
    </lineage>
</organism>
<dbReference type="InterPro" id="IPR024079">
    <property type="entry name" value="MetalloPept_cat_dom_sf"/>
</dbReference>
<evidence type="ECO:0000256" key="3">
    <source>
        <dbReference type="ARBA" id="ARBA00022670"/>
    </source>
</evidence>
<dbReference type="AlphaFoldDB" id="A0A1R3ITD0"/>
<dbReference type="GO" id="GO:0006508">
    <property type="term" value="P:proteolysis"/>
    <property type="evidence" value="ECO:0007669"/>
    <property type="project" value="UniProtKB-KW"/>
</dbReference>
<dbReference type="GO" id="GO:0004222">
    <property type="term" value="F:metalloendopeptidase activity"/>
    <property type="evidence" value="ECO:0007669"/>
    <property type="project" value="InterPro"/>
</dbReference>
<name>A0A1R3ITD0_COCAP</name>
<evidence type="ECO:0000256" key="5">
    <source>
        <dbReference type="ARBA" id="ARBA00022801"/>
    </source>
</evidence>
<dbReference type="Gramene" id="OMO85833">
    <property type="protein sequence ID" value="OMO85833"/>
    <property type="gene ID" value="CCACVL1_09970"/>
</dbReference>
<dbReference type="PANTHER" id="PTHR11804">
    <property type="entry name" value="PROTEASE M3 THIMET OLIGOPEPTIDASE-RELATED"/>
    <property type="match status" value="1"/>
</dbReference>
<gene>
    <name evidence="12" type="ORF">CCACVL1_09970</name>
</gene>
<dbReference type="Gene3D" id="1.10.1370.10">
    <property type="entry name" value="Neurolysin, domain 3"/>
    <property type="match status" value="1"/>
</dbReference>